<feature type="transmembrane region" description="Helical" evidence="1">
    <location>
        <begin position="48"/>
        <end position="68"/>
    </location>
</feature>
<accession>A8ZV32</accession>
<keyword evidence="1" id="KW-0472">Membrane</keyword>
<evidence type="ECO:0000313" key="2">
    <source>
        <dbReference type="EMBL" id="ABW68122.1"/>
    </source>
</evidence>
<dbReference type="eggNOG" id="ENOG5033BJD">
    <property type="taxonomic scope" value="Bacteria"/>
</dbReference>
<dbReference type="Proteomes" id="UP000008561">
    <property type="component" value="Chromosome"/>
</dbReference>
<gene>
    <name evidence="2" type="ordered locus">Dole_2318</name>
</gene>
<evidence type="ECO:0008006" key="4">
    <source>
        <dbReference type="Google" id="ProtNLM"/>
    </source>
</evidence>
<dbReference type="RefSeq" id="WP_012175734.1">
    <property type="nucleotide sequence ID" value="NC_009943.1"/>
</dbReference>
<reference evidence="2 3" key="1">
    <citation type="submission" date="2007-10" db="EMBL/GenBank/DDBJ databases">
        <title>Complete sequence of Desulfococcus oleovorans Hxd3.</title>
        <authorList>
            <consortium name="US DOE Joint Genome Institute"/>
            <person name="Copeland A."/>
            <person name="Lucas S."/>
            <person name="Lapidus A."/>
            <person name="Barry K."/>
            <person name="Glavina del Rio T."/>
            <person name="Dalin E."/>
            <person name="Tice H."/>
            <person name="Pitluck S."/>
            <person name="Kiss H."/>
            <person name="Brettin T."/>
            <person name="Bruce D."/>
            <person name="Detter J.C."/>
            <person name="Han C."/>
            <person name="Schmutz J."/>
            <person name="Larimer F."/>
            <person name="Land M."/>
            <person name="Hauser L."/>
            <person name="Kyrpides N."/>
            <person name="Kim E."/>
            <person name="Wawrik B."/>
            <person name="Richardson P."/>
        </authorList>
    </citation>
    <scope>NUCLEOTIDE SEQUENCE [LARGE SCALE GENOMIC DNA]</scope>
    <source>
        <strain evidence="3">DSM 6200 / JCM 39069 / Hxd3</strain>
    </source>
</reference>
<keyword evidence="1" id="KW-0812">Transmembrane</keyword>
<dbReference type="KEGG" id="dol:Dole_2318"/>
<keyword evidence="1" id="KW-1133">Transmembrane helix</keyword>
<dbReference type="HOGENOM" id="CLU_201154_0_0_7"/>
<protein>
    <recommendedName>
        <fullName evidence="4">DUF3185 domain-containing protein</fullName>
    </recommendedName>
</protein>
<evidence type="ECO:0000313" key="3">
    <source>
        <dbReference type="Proteomes" id="UP000008561"/>
    </source>
</evidence>
<organism evidence="2 3">
    <name type="scientific">Desulfosudis oleivorans (strain DSM 6200 / JCM 39069 / Hxd3)</name>
    <name type="common">Desulfococcus oleovorans</name>
    <dbReference type="NCBI Taxonomy" id="96561"/>
    <lineage>
        <taxon>Bacteria</taxon>
        <taxon>Pseudomonadati</taxon>
        <taxon>Thermodesulfobacteriota</taxon>
        <taxon>Desulfobacteria</taxon>
        <taxon>Desulfobacterales</taxon>
        <taxon>Desulfosudaceae</taxon>
        <taxon>Desulfosudis</taxon>
    </lineage>
</organism>
<proteinExistence type="predicted"/>
<dbReference type="AlphaFoldDB" id="A8ZV32"/>
<dbReference type="STRING" id="96561.Dole_2318"/>
<name>A8ZV32_DESOH</name>
<keyword evidence="3" id="KW-1185">Reference proteome</keyword>
<sequence length="73" mass="7486">MKVTTLVAIILIAIGILAFGYQGISYTTREKVVDIGPLEISADKTRTIPLPPIVGGLALAGGIVLLIVGGKKG</sequence>
<evidence type="ECO:0000256" key="1">
    <source>
        <dbReference type="SAM" id="Phobius"/>
    </source>
</evidence>
<dbReference type="EMBL" id="CP000859">
    <property type="protein sequence ID" value="ABW68122.1"/>
    <property type="molecule type" value="Genomic_DNA"/>
</dbReference>